<reference evidence="1 2" key="1">
    <citation type="submission" date="2018-11" db="EMBL/GenBank/DDBJ databases">
        <title>Genome assembly of Steccherinum ochraceum LE-BIN_3174, the white-rot fungus of the Steccherinaceae family (The Residual Polyporoid clade, Polyporales, Basidiomycota).</title>
        <authorList>
            <person name="Fedorova T.V."/>
            <person name="Glazunova O.A."/>
            <person name="Landesman E.O."/>
            <person name="Moiseenko K.V."/>
            <person name="Psurtseva N.V."/>
            <person name="Savinova O.S."/>
            <person name="Shakhova N.V."/>
            <person name="Tyazhelova T.V."/>
            <person name="Vasina D.V."/>
        </authorList>
    </citation>
    <scope>NUCLEOTIDE SEQUENCE [LARGE SCALE GENOMIC DNA]</scope>
    <source>
        <strain evidence="1 2">LE-BIN_3174</strain>
    </source>
</reference>
<dbReference type="AlphaFoldDB" id="A0A4R0REZ6"/>
<name>A0A4R0REZ6_9APHY</name>
<comment type="caution">
    <text evidence="1">The sequence shown here is derived from an EMBL/GenBank/DDBJ whole genome shotgun (WGS) entry which is preliminary data.</text>
</comment>
<dbReference type="Proteomes" id="UP000292702">
    <property type="component" value="Unassembled WGS sequence"/>
</dbReference>
<dbReference type="EMBL" id="RWJN01000165">
    <property type="protein sequence ID" value="TCD65756.1"/>
    <property type="molecule type" value="Genomic_DNA"/>
</dbReference>
<accession>A0A4R0REZ6</accession>
<evidence type="ECO:0000313" key="2">
    <source>
        <dbReference type="Proteomes" id="UP000292702"/>
    </source>
</evidence>
<sequence length="135" mass="15051">MNSPTSKNGNVGEVASDIGDAVEDPIYDIDNRDLKERFPIPSSPAGLPSSSIGELGVNAKNRRRTLPRHHSSPYAVFFSIEPSLHSSLDLDPRLIHDMASQTRYLRSNSCEADVRPMLSQTWVIWTELIDIFSKV</sequence>
<protein>
    <submittedName>
        <fullName evidence="1">Uncharacterized protein</fullName>
    </submittedName>
</protein>
<keyword evidence="2" id="KW-1185">Reference proteome</keyword>
<gene>
    <name evidence="1" type="ORF">EIP91_002240</name>
</gene>
<proteinExistence type="predicted"/>
<evidence type="ECO:0000313" key="1">
    <source>
        <dbReference type="EMBL" id="TCD65756.1"/>
    </source>
</evidence>
<organism evidence="1 2">
    <name type="scientific">Steccherinum ochraceum</name>
    <dbReference type="NCBI Taxonomy" id="92696"/>
    <lineage>
        <taxon>Eukaryota</taxon>
        <taxon>Fungi</taxon>
        <taxon>Dikarya</taxon>
        <taxon>Basidiomycota</taxon>
        <taxon>Agaricomycotina</taxon>
        <taxon>Agaricomycetes</taxon>
        <taxon>Polyporales</taxon>
        <taxon>Steccherinaceae</taxon>
        <taxon>Steccherinum</taxon>
    </lineage>
</organism>